<protein>
    <submittedName>
        <fullName evidence="1">Uncharacterized protein</fullName>
    </submittedName>
</protein>
<reference evidence="1" key="1">
    <citation type="submission" date="2020-11" db="EMBL/GenBank/DDBJ databases">
        <authorList>
            <person name="Tran Van P."/>
        </authorList>
    </citation>
    <scope>NUCLEOTIDE SEQUENCE</scope>
</reference>
<evidence type="ECO:0000313" key="1">
    <source>
        <dbReference type="EMBL" id="CAD7262941.1"/>
    </source>
</evidence>
<accession>A0A7R9G130</accession>
<proteinExistence type="predicted"/>
<name>A0A7R9G130_TIMSH</name>
<dbReference type="AlphaFoldDB" id="A0A7R9G130"/>
<sequence>MKIHPNDIRTSISPPSAVELNTTSVLANYATEADISSHPPVYEKDTKILVWNCALHSASDVVFDCCAHAHIGGGGEEGGTASLAHPYWVLHGLCLSKKLPFHFPAYNPDDQAMMNNLKFYSSLPEVDMNKIVNFEVKEAINYIKRQQYEEALLKYIEKEFTFEDASDNEVSPSDSMKEKVYSSPFPNLSKEMKDLQAEEGIGYVSLSECQYKSQGVPIILCKPWNNKLRFTSIRNGAYLPKPADAPHMFVSIRPTPTMDIVIADWLNEGIIRRNEKICDAFPLFAIPKANRELGLHKT</sequence>
<gene>
    <name evidence="1" type="ORF">TSIB3V08_LOCUS7037</name>
</gene>
<dbReference type="EMBL" id="OC003192">
    <property type="protein sequence ID" value="CAD7262941.1"/>
    <property type="molecule type" value="Genomic_DNA"/>
</dbReference>
<organism evidence="1">
    <name type="scientific">Timema shepardi</name>
    <name type="common">Walking stick</name>
    <dbReference type="NCBI Taxonomy" id="629360"/>
    <lineage>
        <taxon>Eukaryota</taxon>
        <taxon>Metazoa</taxon>
        <taxon>Ecdysozoa</taxon>
        <taxon>Arthropoda</taxon>
        <taxon>Hexapoda</taxon>
        <taxon>Insecta</taxon>
        <taxon>Pterygota</taxon>
        <taxon>Neoptera</taxon>
        <taxon>Polyneoptera</taxon>
        <taxon>Phasmatodea</taxon>
        <taxon>Timematodea</taxon>
        <taxon>Timematoidea</taxon>
        <taxon>Timematidae</taxon>
        <taxon>Timema</taxon>
    </lineage>
</organism>